<comment type="caution">
    <text evidence="1">The sequence shown here is derived from an EMBL/GenBank/DDBJ whole genome shotgun (WGS) entry which is preliminary data.</text>
</comment>
<evidence type="ECO:0000313" key="1">
    <source>
        <dbReference type="EMBL" id="OCC15999.1"/>
    </source>
</evidence>
<sequence length="50" mass="5524">MLSQTVPRWNKARFDPFRPIGFPLTLAIKGPTPPTFDGVKGALSALNWGR</sequence>
<dbReference type="Proteomes" id="UP000093080">
    <property type="component" value="Unassembled WGS sequence"/>
</dbReference>
<protein>
    <submittedName>
        <fullName evidence="1">Uncharacterized protein</fullName>
    </submittedName>
</protein>
<proteinExistence type="predicted"/>
<reference evidence="1 2" key="1">
    <citation type="submission" date="2016-06" db="EMBL/GenBank/DDBJ databases">
        <title>Respiratory ammonification of nitrate coupled to the oxidation of elemental sulfur in deep-sea autotrophic thermophilic bacteria.</title>
        <authorList>
            <person name="Slobodkina G.B."/>
            <person name="Mardanov A.V."/>
            <person name="Ravin N.V."/>
            <person name="Frolova A.A."/>
            <person name="Viryasiv M.B."/>
            <person name="Chernyh N.A."/>
            <person name="Bonch-Osmolovskaya E.A."/>
            <person name="Slobodkin A.I."/>
        </authorList>
    </citation>
    <scope>NUCLEOTIDE SEQUENCE [LARGE SCALE GENOMIC DNA]</scope>
    <source>
        <strain evidence="1 2">S69</strain>
    </source>
</reference>
<keyword evidence="2" id="KW-1185">Reference proteome</keyword>
<evidence type="ECO:0000313" key="2">
    <source>
        <dbReference type="Proteomes" id="UP000093080"/>
    </source>
</evidence>
<accession>A0A1B9F7T1</accession>
<dbReference type="EMBL" id="MAGO01000002">
    <property type="protein sequence ID" value="OCC15999.1"/>
    <property type="molecule type" value="Genomic_DNA"/>
</dbReference>
<dbReference type="AlphaFoldDB" id="A0A1B9F7T1"/>
<gene>
    <name evidence="1" type="ORF">DBT_0461</name>
</gene>
<organism evidence="1 2">
    <name type="scientific">Dissulfuribacter thermophilus</name>
    <dbReference type="NCBI Taxonomy" id="1156395"/>
    <lineage>
        <taxon>Bacteria</taxon>
        <taxon>Pseudomonadati</taxon>
        <taxon>Thermodesulfobacteriota</taxon>
        <taxon>Dissulfuribacteria</taxon>
        <taxon>Dissulfuribacterales</taxon>
        <taxon>Dissulfuribacteraceae</taxon>
        <taxon>Dissulfuribacter</taxon>
    </lineage>
</organism>
<name>A0A1B9F7T1_9BACT</name>